<feature type="domain" description="Methionyl/Leucyl tRNA synthetase" evidence="13">
    <location>
        <begin position="41"/>
        <end position="181"/>
    </location>
</feature>
<dbReference type="Gene3D" id="1.10.730.10">
    <property type="entry name" value="Isoleucyl-tRNA Synthetase, Domain 1"/>
    <property type="match status" value="1"/>
</dbReference>
<dbReference type="Pfam" id="PF00133">
    <property type="entry name" value="tRNA-synt_1"/>
    <property type="match status" value="2"/>
</dbReference>
<dbReference type="SUPFAM" id="SSF50677">
    <property type="entry name" value="ValRS/IleRS/LeuRS editing domain"/>
    <property type="match status" value="1"/>
</dbReference>
<keyword evidence="2 9" id="KW-0963">Cytoplasm</keyword>
<dbReference type="PRINTS" id="PR00985">
    <property type="entry name" value="TRNASYNTHLEU"/>
</dbReference>
<dbReference type="Pfam" id="PF09334">
    <property type="entry name" value="tRNA-synt_1g"/>
    <property type="match status" value="1"/>
</dbReference>
<dbReference type="GO" id="GO:0005829">
    <property type="term" value="C:cytosol"/>
    <property type="evidence" value="ECO:0007669"/>
    <property type="project" value="TreeGrafter"/>
</dbReference>
<dbReference type="InterPro" id="IPR009008">
    <property type="entry name" value="Val/Leu/Ile-tRNA-synth_edit"/>
</dbReference>
<dbReference type="STRING" id="261317.BCTU_288"/>
<organism evidence="15 16">
    <name type="scientific">Buchnera aphidicola</name>
    <name type="common">Cinara tujafilina</name>
    <dbReference type="NCBI Taxonomy" id="261317"/>
    <lineage>
        <taxon>Bacteria</taxon>
        <taxon>Pseudomonadati</taxon>
        <taxon>Pseudomonadota</taxon>
        <taxon>Gammaproteobacteria</taxon>
        <taxon>Enterobacterales</taxon>
        <taxon>Erwiniaceae</taxon>
        <taxon>Buchnera</taxon>
    </lineage>
</organism>
<keyword evidence="3 9" id="KW-0436">Ligase</keyword>
<dbReference type="InterPro" id="IPR013155">
    <property type="entry name" value="M/V/L/I-tRNA-synth_anticd-bd"/>
</dbReference>
<evidence type="ECO:0000259" key="13">
    <source>
        <dbReference type="Pfam" id="PF09334"/>
    </source>
</evidence>
<evidence type="ECO:0000256" key="10">
    <source>
        <dbReference type="RuleBase" id="RU363035"/>
    </source>
</evidence>
<dbReference type="InterPro" id="IPR015413">
    <property type="entry name" value="Methionyl/Leucyl_tRNA_Synth"/>
</dbReference>
<keyword evidence="7 9" id="KW-0030">Aminoacyl-tRNA synthetase</keyword>
<dbReference type="InterPro" id="IPR002302">
    <property type="entry name" value="Leu-tRNA-ligase"/>
</dbReference>
<keyword evidence="5 9" id="KW-0067">ATP-binding</keyword>
<evidence type="ECO:0000256" key="1">
    <source>
        <dbReference type="ARBA" id="ARBA00005594"/>
    </source>
</evidence>
<dbReference type="Gene3D" id="3.10.20.590">
    <property type="match status" value="1"/>
</dbReference>
<reference evidence="15 16" key="1">
    <citation type="journal article" date="2011" name="Appl. Environ. Microbiol.">
        <title>The genome of Buchnera aphidicola from the aphid Cinara tujafilina provides new clues about the evolutionary history of metabolic losses in bacterial endosymbionts.</title>
        <authorList>
            <person name="Lamelas A."/>
            <person name="Gosalbes M.J."/>
            <person name="Moya A."/>
            <person name="Latorre A."/>
        </authorList>
    </citation>
    <scope>NUCLEOTIDE SEQUENCE [LARGE SCALE GENOMIC DNA]</scope>
    <source>
        <strain evidence="16">Cinara tujafilina</strain>
    </source>
</reference>
<keyword evidence="16" id="KW-1185">Reference proteome</keyword>
<dbReference type="InterPro" id="IPR014729">
    <property type="entry name" value="Rossmann-like_a/b/a_fold"/>
</dbReference>
<dbReference type="InterPro" id="IPR002300">
    <property type="entry name" value="aa-tRNA-synth_Ia"/>
</dbReference>
<evidence type="ECO:0000313" key="16">
    <source>
        <dbReference type="Proteomes" id="UP000006811"/>
    </source>
</evidence>
<dbReference type="OrthoDB" id="9810365at2"/>
<sequence length="853" mass="101043">MNLEYNPKKIESFVQQYWRNNNTFSVSENSTKKKYFCVPMLPYPSGNLHMGHVRNYTISDVIARYQRMLGKNVLQPIGWDAFGLPAEETAIKNNISPSEWTLLNIKTMKHQLQSLGFSYDWKRELNTCNPYYYKWEQWFFIQLYKKKLVYKKNTLVNWCPHDKTVLANEQVHHGKCWRCNTNVILKKIPQWFMKITNYAEELLQDLKKLKNGLKKVLRMQKNWIGKSTGLLIKCKIYHSKKKIKIYTTKPKNIMHITFFAISMYHSIVPLLCKKNKEIHNFLNTYNNINISKMYKKNKYLGINTNHFIIHPVTNKKIPLWIALYIKHDYATGAIMGTPEYDKNDFHFASFHSLPINIKNLTYKNIDINEKNNSILNVHKENKDLLTSNDFNNTKILSNIIKILIKKKKAKKYICYKLKDWSISRQRYWGAPIPIVYTKKGKIIPVPEKNLPVILPDYSSVKNYTQPLQFQKSWLYTVINKENVIRETDTFDTFIESSWYYARYTCPNFTSGMIAPEKAKYWLPVDQYIGGIEHAVMHLIYFRFYHKLLRDFGLVSSDEPVKKLICQGMVLSDAFYTYDHNKKKIWIKPSDIKNHKKYSDKKNKNKIIYAGKIKMSKSKNNGIDPHIIINKYGADTLRLFLMFAAPIESALEWNDQSIIGMYRFLKKLWTFTYSLSLYLIKIPLNIHEQHDHHDIFIILNNTISYVTDDIKRRHSFNTAIAHIIKLFNIILKLPCQTDKNKIIIKQSLAIILKMLYPFTPHICFILWKEIYGKDADIDQESWPITYEIKKNIISHPFIIQINGKKKNIINISNIYSKKEKIEFALKNKKIKKYLKNKNIKNTIYIHQKLINFVI</sequence>
<dbReference type="Gene3D" id="2.20.28.290">
    <property type="match status" value="1"/>
</dbReference>
<accession>F7WZJ6</accession>
<dbReference type="CDD" id="cd00812">
    <property type="entry name" value="LeuRS_core"/>
    <property type="match status" value="1"/>
</dbReference>
<dbReference type="SUPFAM" id="SSF47323">
    <property type="entry name" value="Anticodon-binding domain of a subclass of class I aminoacyl-tRNA synthetases"/>
    <property type="match status" value="1"/>
</dbReference>
<keyword evidence="6 9" id="KW-0648">Protein biosynthesis</keyword>
<feature type="binding site" evidence="9">
    <location>
        <position position="616"/>
    </location>
    <ligand>
        <name>ATP</name>
        <dbReference type="ChEBI" id="CHEBI:30616"/>
    </ligand>
</feature>
<evidence type="ECO:0000256" key="6">
    <source>
        <dbReference type="ARBA" id="ARBA00022917"/>
    </source>
</evidence>
<feature type="short sequence motif" description="'KMSKS' region" evidence="9">
    <location>
        <begin position="613"/>
        <end position="617"/>
    </location>
</feature>
<dbReference type="GO" id="GO:0005524">
    <property type="term" value="F:ATP binding"/>
    <property type="evidence" value="ECO:0007669"/>
    <property type="project" value="UniProtKB-UniRule"/>
</dbReference>
<evidence type="ECO:0000256" key="9">
    <source>
        <dbReference type="HAMAP-Rule" id="MF_00049"/>
    </source>
</evidence>
<feature type="domain" description="Aminoacyl-tRNA synthetase class Ia" evidence="11">
    <location>
        <begin position="613"/>
        <end position="652"/>
    </location>
</feature>
<evidence type="ECO:0000256" key="2">
    <source>
        <dbReference type="ARBA" id="ARBA00022490"/>
    </source>
</evidence>
<dbReference type="Proteomes" id="UP000006811">
    <property type="component" value="Chromosome"/>
</dbReference>
<feature type="short sequence motif" description="'HIGH' region" evidence="9">
    <location>
        <begin position="42"/>
        <end position="52"/>
    </location>
</feature>
<evidence type="ECO:0000256" key="3">
    <source>
        <dbReference type="ARBA" id="ARBA00022598"/>
    </source>
</evidence>
<dbReference type="SUPFAM" id="SSF52374">
    <property type="entry name" value="Nucleotidylyl transferase"/>
    <property type="match status" value="1"/>
</dbReference>
<evidence type="ECO:0000259" key="11">
    <source>
        <dbReference type="Pfam" id="PF00133"/>
    </source>
</evidence>
<dbReference type="KEGG" id="baj:BCTU_288"/>
<keyword evidence="4 9" id="KW-0547">Nucleotide-binding</keyword>
<comment type="similarity">
    <text evidence="1 9 10">Belongs to the class-I aminoacyl-tRNA synthetase family.</text>
</comment>
<dbReference type="InterPro" id="IPR025709">
    <property type="entry name" value="Leu_tRNA-synth_edit"/>
</dbReference>
<dbReference type="PANTHER" id="PTHR43740">
    <property type="entry name" value="LEUCYL-TRNA SYNTHETASE"/>
    <property type="match status" value="1"/>
</dbReference>
<evidence type="ECO:0000259" key="14">
    <source>
        <dbReference type="Pfam" id="PF13603"/>
    </source>
</evidence>
<dbReference type="Pfam" id="PF08264">
    <property type="entry name" value="Anticodon_1"/>
    <property type="match status" value="1"/>
</dbReference>
<feature type="domain" description="Methionyl/Valyl/Leucyl/Isoleucyl-tRNA synthetase anticodon-binding" evidence="12">
    <location>
        <begin position="698"/>
        <end position="817"/>
    </location>
</feature>
<dbReference type="Pfam" id="PF13603">
    <property type="entry name" value="tRNA-synt_1_2"/>
    <property type="match status" value="1"/>
</dbReference>
<dbReference type="EC" id="6.1.1.4" evidence="9"/>
<name>F7WZJ6_9GAMM</name>
<dbReference type="PANTHER" id="PTHR43740:SF2">
    <property type="entry name" value="LEUCINE--TRNA LIGASE, MITOCHONDRIAL"/>
    <property type="match status" value="1"/>
</dbReference>
<gene>
    <name evidence="9 15" type="primary">leuS</name>
    <name evidence="15" type="ORF">BCTU_288</name>
</gene>
<dbReference type="EMBL" id="CP001817">
    <property type="protein sequence ID" value="AEH39863.1"/>
    <property type="molecule type" value="Genomic_DNA"/>
</dbReference>
<dbReference type="GO" id="GO:0006429">
    <property type="term" value="P:leucyl-tRNA aminoacylation"/>
    <property type="evidence" value="ECO:0007669"/>
    <property type="project" value="UniProtKB-UniRule"/>
</dbReference>
<proteinExistence type="inferred from homology"/>
<dbReference type="NCBIfam" id="TIGR00396">
    <property type="entry name" value="leuS_bact"/>
    <property type="match status" value="1"/>
</dbReference>
<comment type="subcellular location">
    <subcellularLocation>
        <location evidence="9">Cytoplasm</location>
    </subcellularLocation>
</comment>
<dbReference type="FunFam" id="3.40.50.620:FF:000003">
    <property type="entry name" value="Leucine--tRNA ligase"/>
    <property type="match status" value="1"/>
</dbReference>
<dbReference type="eggNOG" id="COG0495">
    <property type="taxonomic scope" value="Bacteria"/>
</dbReference>
<dbReference type="GO" id="GO:0002161">
    <property type="term" value="F:aminoacyl-tRNA deacylase activity"/>
    <property type="evidence" value="ECO:0007669"/>
    <property type="project" value="InterPro"/>
</dbReference>
<dbReference type="Gene3D" id="3.40.50.620">
    <property type="entry name" value="HUPs"/>
    <property type="match status" value="2"/>
</dbReference>
<dbReference type="InterPro" id="IPR009080">
    <property type="entry name" value="tRNAsynth_Ia_anticodon-bd"/>
</dbReference>
<evidence type="ECO:0000256" key="7">
    <source>
        <dbReference type="ARBA" id="ARBA00023146"/>
    </source>
</evidence>
<comment type="catalytic activity">
    <reaction evidence="8 9">
        <text>tRNA(Leu) + L-leucine + ATP = L-leucyl-tRNA(Leu) + AMP + diphosphate</text>
        <dbReference type="Rhea" id="RHEA:11688"/>
        <dbReference type="Rhea" id="RHEA-COMP:9613"/>
        <dbReference type="Rhea" id="RHEA-COMP:9622"/>
        <dbReference type="ChEBI" id="CHEBI:30616"/>
        <dbReference type="ChEBI" id="CHEBI:33019"/>
        <dbReference type="ChEBI" id="CHEBI:57427"/>
        <dbReference type="ChEBI" id="CHEBI:78442"/>
        <dbReference type="ChEBI" id="CHEBI:78494"/>
        <dbReference type="ChEBI" id="CHEBI:456215"/>
        <dbReference type="EC" id="6.1.1.4"/>
    </reaction>
</comment>
<evidence type="ECO:0000259" key="12">
    <source>
        <dbReference type="Pfam" id="PF08264"/>
    </source>
</evidence>
<dbReference type="AlphaFoldDB" id="F7WZJ6"/>
<dbReference type="HOGENOM" id="CLU_004427_0_0_6"/>
<evidence type="ECO:0000256" key="4">
    <source>
        <dbReference type="ARBA" id="ARBA00022741"/>
    </source>
</evidence>
<feature type="domain" description="Leucyl-tRNA synthetase editing" evidence="14">
    <location>
        <begin position="221"/>
        <end position="399"/>
    </location>
</feature>
<dbReference type="GO" id="GO:0004823">
    <property type="term" value="F:leucine-tRNA ligase activity"/>
    <property type="evidence" value="ECO:0007669"/>
    <property type="project" value="UniProtKB-UniRule"/>
</dbReference>
<dbReference type="HAMAP" id="MF_00049_B">
    <property type="entry name" value="Leu_tRNA_synth_B"/>
    <property type="match status" value="1"/>
</dbReference>
<evidence type="ECO:0000256" key="8">
    <source>
        <dbReference type="ARBA" id="ARBA00047469"/>
    </source>
</evidence>
<dbReference type="CDD" id="cd07958">
    <property type="entry name" value="Anticodon_Ia_Leu_BEm"/>
    <property type="match status" value="1"/>
</dbReference>
<protein>
    <recommendedName>
        <fullName evidence="9">Leucine--tRNA ligase</fullName>
        <ecNumber evidence="9">6.1.1.4</ecNumber>
    </recommendedName>
    <alternativeName>
        <fullName evidence="9">Leucyl-tRNA synthetase</fullName>
        <shortName evidence="9">LeuRS</shortName>
    </alternativeName>
</protein>
<feature type="domain" description="Aminoacyl-tRNA synthetase class Ia" evidence="11">
    <location>
        <begin position="413"/>
        <end position="572"/>
    </location>
</feature>
<dbReference type="FunFam" id="1.10.730.10:FF:000002">
    <property type="entry name" value="Leucine--tRNA ligase"/>
    <property type="match status" value="1"/>
</dbReference>
<evidence type="ECO:0000313" key="15">
    <source>
        <dbReference type="EMBL" id="AEH39863.1"/>
    </source>
</evidence>
<dbReference type="InterPro" id="IPR001412">
    <property type="entry name" value="aa-tRNA-synth_I_CS"/>
</dbReference>
<dbReference type="PROSITE" id="PS00178">
    <property type="entry name" value="AA_TRNA_LIGASE_I"/>
    <property type="match status" value="1"/>
</dbReference>
<evidence type="ECO:0000256" key="5">
    <source>
        <dbReference type="ARBA" id="ARBA00022840"/>
    </source>
</evidence>